<name>A0ABR3HX17_LOXSC</name>
<gene>
    <name evidence="2" type="ORF">ABMA27_002234</name>
</gene>
<keyword evidence="1" id="KW-0732">Signal</keyword>
<keyword evidence="3" id="KW-1185">Reference proteome</keyword>
<accession>A0ABR3HX17</accession>
<comment type="caution">
    <text evidence="2">The sequence shown here is derived from an EMBL/GenBank/DDBJ whole genome shotgun (WGS) entry which is preliminary data.</text>
</comment>
<feature type="chain" id="PRO_5045438802" evidence="1">
    <location>
        <begin position="18"/>
        <end position="157"/>
    </location>
</feature>
<reference evidence="2 3" key="1">
    <citation type="submission" date="2024-06" db="EMBL/GenBank/DDBJ databases">
        <title>A chromosome-level genome assembly of beet webworm, Loxostege sticticalis.</title>
        <authorList>
            <person name="Zhang Y."/>
        </authorList>
    </citation>
    <scope>NUCLEOTIDE SEQUENCE [LARGE SCALE GENOMIC DNA]</scope>
    <source>
        <strain evidence="2">AQ026</strain>
        <tissue evidence="2">Whole body</tissue>
    </source>
</reference>
<evidence type="ECO:0000313" key="2">
    <source>
        <dbReference type="EMBL" id="KAL0881113.1"/>
    </source>
</evidence>
<feature type="signal peptide" evidence="1">
    <location>
        <begin position="1"/>
        <end position="17"/>
    </location>
</feature>
<sequence length="157" mass="17429">MFRLSVVLVALIASVLAEDQGEKNDDPSLYINKCCKKMVLSPDSEEIHKKCHSDASKTPTDIAMCLATKKGIVTTDGKLDMAKVNKYIEEEFKAVPDLIKVVKKACVEGDVSKYGRPDFDEIANFFSCEAYQHVNICPDASDDAPCDGGRFRFKKIE</sequence>
<dbReference type="Proteomes" id="UP001549920">
    <property type="component" value="Unassembled WGS sequence"/>
</dbReference>
<proteinExistence type="predicted"/>
<dbReference type="EMBL" id="JBEUOH010000012">
    <property type="protein sequence ID" value="KAL0881113.1"/>
    <property type="molecule type" value="Genomic_DNA"/>
</dbReference>
<organism evidence="2 3">
    <name type="scientific">Loxostege sticticalis</name>
    <name type="common">Beet webworm moth</name>
    <dbReference type="NCBI Taxonomy" id="481309"/>
    <lineage>
        <taxon>Eukaryota</taxon>
        <taxon>Metazoa</taxon>
        <taxon>Ecdysozoa</taxon>
        <taxon>Arthropoda</taxon>
        <taxon>Hexapoda</taxon>
        <taxon>Insecta</taxon>
        <taxon>Pterygota</taxon>
        <taxon>Neoptera</taxon>
        <taxon>Endopterygota</taxon>
        <taxon>Lepidoptera</taxon>
        <taxon>Glossata</taxon>
        <taxon>Ditrysia</taxon>
        <taxon>Pyraloidea</taxon>
        <taxon>Crambidae</taxon>
        <taxon>Pyraustinae</taxon>
        <taxon>Loxostege</taxon>
    </lineage>
</organism>
<evidence type="ECO:0000256" key="1">
    <source>
        <dbReference type="SAM" id="SignalP"/>
    </source>
</evidence>
<protein>
    <submittedName>
        <fullName evidence="2">Uncharacterized protein</fullName>
    </submittedName>
</protein>
<evidence type="ECO:0000313" key="3">
    <source>
        <dbReference type="Proteomes" id="UP001549920"/>
    </source>
</evidence>